<sequence length="399" mass="44640">MADPYLTQDIIVARIENRRGRRVNLPQPLRPGELGWCMDTKQLFIGVSDEDAVAAVELFRGEPLGSQDLVNQTLLHNIFTFVSEPTTLTDAEKQNLAELAKFPQLYYVSDTNRESINEYERNIEIIRSVKTSVLQSTGSASDIRYTLMYSWTIDSSDQYTFKFFAGCQPPDSFNLTTIANNSYIIDNTVNSAYNNGIVMDAGILFTDTVYESASLSVLINEYITTDSDKAYVTTKQNVEILTEYFKTTSSTDVIVNSPITYELEPSNSFTLVKTIDIINGGNYETSPMTFDGSVSDTFTIDYSISFDDMQGPVMGSDGRFVQTGTLNIILSKGSETVVVSDTSVEHRSSVGYDADVDFSGEYVAPNTVNITYRHNFPSRVLLKLTTKRWISWDNESVQN</sequence>
<protein>
    <submittedName>
        <fullName evidence="1">Structural protein</fullName>
    </submittedName>
</protein>
<dbReference type="EMBL" id="MK797984">
    <property type="protein sequence ID" value="QCG76122.1"/>
    <property type="molecule type" value="Genomic_DNA"/>
</dbReference>
<evidence type="ECO:0000313" key="2">
    <source>
        <dbReference type="Proteomes" id="UP000316733"/>
    </source>
</evidence>
<dbReference type="Proteomes" id="UP000316733">
    <property type="component" value="Segment"/>
</dbReference>
<gene>
    <name evidence="1" type="ORF">EST35_0241</name>
</gene>
<keyword evidence="2" id="KW-1185">Reference proteome</keyword>
<organism evidence="1 2">
    <name type="scientific">Pseudomonas phage vB_PaeM_PA5oct</name>
    <dbReference type="NCBI Taxonomy" id="2163605"/>
    <lineage>
        <taxon>Viruses</taxon>
        <taxon>Duplodnaviria</taxon>
        <taxon>Heunggongvirae</taxon>
        <taxon>Uroviricota</taxon>
        <taxon>Caudoviricetes</taxon>
        <taxon>Arenbergviridae</taxon>
        <taxon>Wroclawvirus</taxon>
        <taxon>Wroclawvirus PA5oct</taxon>
    </lineage>
</organism>
<name>A0A4Y5JVP4_9CAUD</name>
<accession>A0A4Y5JVP4</accession>
<proteinExistence type="predicted"/>
<evidence type="ECO:0000313" key="1">
    <source>
        <dbReference type="EMBL" id="QCG76122.1"/>
    </source>
</evidence>
<reference evidence="2" key="1">
    <citation type="journal article" date="2020" name="bioRxiv">
        <title>Integrative omics analysis of Pseudomonas aeruginosa virus PA5oct highlights the molecular complexity of jumbo phages.</title>
        <authorList>
            <person name="Lood C."/>
            <person name="Danis-Wlodarczyk K."/>
            <person name="Blasdel B.G."/>
            <person name="Jang H.B."/>
            <person name="Vandenheuvel D."/>
            <person name="Briers Y."/>
            <person name="Noben J.-P."/>
            <person name="van Noort V."/>
            <person name="Drulis-Kawa Z."/>
            <person name="Lavigne R."/>
        </authorList>
    </citation>
    <scope>NUCLEOTIDE SEQUENCE [LARGE SCALE GENOMIC DNA]</scope>
</reference>